<organism evidence="11 12">
    <name type="scientific">Polyangium fumosum</name>
    <dbReference type="NCBI Taxonomy" id="889272"/>
    <lineage>
        <taxon>Bacteria</taxon>
        <taxon>Pseudomonadati</taxon>
        <taxon>Myxococcota</taxon>
        <taxon>Polyangia</taxon>
        <taxon>Polyangiales</taxon>
        <taxon>Polyangiaceae</taxon>
        <taxon>Polyangium</taxon>
    </lineage>
</organism>
<evidence type="ECO:0000256" key="6">
    <source>
        <dbReference type="ARBA" id="ARBA00022989"/>
    </source>
</evidence>
<name>A0A4U1JDR3_9BACT</name>
<feature type="transmembrane region" description="Helical" evidence="8">
    <location>
        <begin position="167"/>
        <end position="189"/>
    </location>
</feature>
<dbReference type="RefSeq" id="WP_136929542.1">
    <property type="nucleotide sequence ID" value="NZ_SSMQ01000012.1"/>
</dbReference>
<dbReference type="EMBL" id="SSMQ01000012">
    <property type="protein sequence ID" value="TKD08945.1"/>
    <property type="molecule type" value="Genomic_DNA"/>
</dbReference>
<comment type="similarity">
    <text evidence="2">Belongs to the binding-protein-dependent transport system permease family. CysTW subfamily.</text>
</comment>
<evidence type="ECO:0000256" key="4">
    <source>
        <dbReference type="ARBA" id="ARBA00022475"/>
    </source>
</evidence>
<evidence type="ECO:0000256" key="3">
    <source>
        <dbReference type="ARBA" id="ARBA00022448"/>
    </source>
</evidence>
<dbReference type="CDD" id="cd06261">
    <property type="entry name" value="TM_PBP2"/>
    <property type="match status" value="1"/>
</dbReference>
<evidence type="ECO:0000256" key="1">
    <source>
        <dbReference type="ARBA" id="ARBA00004651"/>
    </source>
</evidence>
<feature type="transmembrane region" description="Helical" evidence="8">
    <location>
        <begin position="210"/>
        <end position="233"/>
    </location>
</feature>
<sequence length="325" mass="35395">MDTAPAAKASIHAQTPPKRRALLFLVLPPALWLLCFLVLPYLGLFFQSFLGTNDLGDVVLEPSLDAWKAFFTKTLYRSTLLYTFKIALTVTSLAVLFSVPLAYFIAFKVRRGKELLYSLIIVPLWVSYIVRAYAWKIILGREGILNSFLQWAKITDAPVEAFLYSEWAIIIGLVHIYTPFVLMPVYTAFEQIPRSLVEASKDLGAGRITTFFRVVLPLSLPGVIAGGTFAFVLTLGDFLAPVLLGGTDNLMISNVVQNLFGTSNDRPLGSVVGIVLLVVVVALLETTSRAEKSFASLESGRGRGGLGAQPGSSGRSPHRPTGGAR</sequence>
<comment type="subcellular location">
    <subcellularLocation>
        <location evidence="1 8">Cell membrane</location>
        <topology evidence="1 8">Multi-pass membrane protein</topology>
    </subcellularLocation>
</comment>
<evidence type="ECO:0000256" key="5">
    <source>
        <dbReference type="ARBA" id="ARBA00022692"/>
    </source>
</evidence>
<evidence type="ECO:0000256" key="7">
    <source>
        <dbReference type="ARBA" id="ARBA00023136"/>
    </source>
</evidence>
<dbReference type="GO" id="GO:0055085">
    <property type="term" value="P:transmembrane transport"/>
    <property type="evidence" value="ECO:0007669"/>
    <property type="project" value="InterPro"/>
</dbReference>
<feature type="domain" description="ABC transmembrane type-1" evidence="10">
    <location>
        <begin position="80"/>
        <end position="287"/>
    </location>
</feature>
<keyword evidence="6 8" id="KW-1133">Transmembrane helix</keyword>
<feature type="transmembrane region" description="Helical" evidence="8">
    <location>
        <begin position="115"/>
        <end position="134"/>
    </location>
</feature>
<dbReference type="Pfam" id="PF00528">
    <property type="entry name" value="BPD_transp_1"/>
    <property type="match status" value="1"/>
</dbReference>
<dbReference type="PANTHER" id="PTHR42929:SF1">
    <property type="entry name" value="INNER MEMBRANE ABC TRANSPORTER PERMEASE PROTEIN YDCU-RELATED"/>
    <property type="match status" value="1"/>
</dbReference>
<dbReference type="GO" id="GO:0005886">
    <property type="term" value="C:plasma membrane"/>
    <property type="evidence" value="ECO:0007669"/>
    <property type="project" value="UniProtKB-SubCell"/>
</dbReference>
<dbReference type="SUPFAM" id="SSF161098">
    <property type="entry name" value="MetI-like"/>
    <property type="match status" value="1"/>
</dbReference>
<keyword evidence="4" id="KW-1003">Cell membrane</keyword>
<keyword evidence="5 8" id="KW-0812">Transmembrane</keyword>
<gene>
    <name evidence="11" type="ORF">E8A74_14265</name>
</gene>
<dbReference type="Proteomes" id="UP000309215">
    <property type="component" value="Unassembled WGS sequence"/>
</dbReference>
<proteinExistence type="inferred from homology"/>
<dbReference type="Gene3D" id="1.10.3720.10">
    <property type="entry name" value="MetI-like"/>
    <property type="match status" value="1"/>
</dbReference>
<accession>A0A4U1JDR3</accession>
<evidence type="ECO:0000313" key="11">
    <source>
        <dbReference type="EMBL" id="TKD08945.1"/>
    </source>
</evidence>
<comment type="caution">
    <text evidence="11">The sequence shown here is derived from an EMBL/GenBank/DDBJ whole genome shotgun (WGS) entry which is preliminary data.</text>
</comment>
<keyword evidence="3 8" id="KW-0813">Transport</keyword>
<evidence type="ECO:0000256" key="9">
    <source>
        <dbReference type="SAM" id="MobiDB-lite"/>
    </source>
</evidence>
<keyword evidence="7 8" id="KW-0472">Membrane</keyword>
<dbReference type="AlphaFoldDB" id="A0A4U1JDR3"/>
<evidence type="ECO:0000259" key="10">
    <source>
        <dbReference type="PROSITE" id="PS50928"/>
    </source>
</evidence>
<dbReference type="InterPro" id="IPR000515">
    <property type="entry name" value="MetI-like"/>
</dbReference>
<feature type="region of interest" description="Disordered" evidence="9">
    <location>
        <begin position="294"/>
        <end position="325"/>
    </location>
</feature>
<dbReference type="PANTHER" id="PTHR42929">
    <property type="entry name" value="INNER MEMBRANE ABC TRANSPORTER PERMEASE PROTEIN YDCU-RELATED-RELATED"/>
    <property type="match status" value="1"/>
</dbReference>
<dbReference type="InterPro" id="IPR035906">
    <property type="entry name" value="MetI-like_sf"/>
</dbReference>
<feature type="transmembrane region" description="Helical" evidence="8">
    <location>
        <begin position="21"/>
        <end position="46"/>
    </location>
</feature>
<dbReference type="PROSITE" id="PS50928">
    <property type="entry name" value="ABC_TM1"/>
    <property type="match status" value="1"/>
</dbReference>
<dbReference type="OrthoDB" id="9795403at2"/>
<keyword evidence="12" id="KW-1185">Reference proteome</keyword>
<feature type="transmembrane region" description="Helical" evidence="8">
    <location>
        <begin position="80"/>
        <end position="103"/>
    </location>
</feature>
<feature type="transmembrane region" description="Helical" evidence="8">
    <location>
        <begin position="267"/>
        <end position="284"/>
    </location>
</feature>
<evidence type="ECO:0000256" key="2">
    <source>
        <dbReference type="ARBA" id="ARBA00007069"/>
    </source>
</evidence>
<reference evidence="11 12" key="1">
    <citation type="submission" date="2019-04" db="EMBL/GenBank/DDBJ databases">
        <authorList>
            <person name="Li Y."/>
            <person name="Wang J."/>
        </authorList>
    </citation>
    <scope>NUCLEOTIDE SEQUENCE [LARGE SCALE GENOMIC DNA]</scope>
    <source>
        <strain evidence="11 12">DSM 14668</strain>
    </source>
</reference>
<evidence type="ECO:0000256" key="8">
    <source>
        <dbReference type="RuleBase" id="RU363032"/>
    </source>
</evidence>
<evidence type="ECO:0000313" key="12">
    <source>
        <dbReference type="Proteomes" id="UP000309215"/>
    </source>
</evidence>
<protein>
    <submittedName>
        <fullName evidence="11">ABC transporter permease</fullName>
    </submittedName>
</protein>